<dbReference type="OrthoDB" id="9808687at2"/>
<dbReference type="RefSeq" id="WP_042505932.1">
    <property type="nucleotide sequence ID" value="NZ_BBNQ01000016.1"/>
</dbReference>
<evidence type="ECO:0000313" key="2">
    <source>
        <dbReference type="EMBL" id="GAL64154.1"/>
    </source>
</evidence>
<comment type="caution">
    <text evidence="2">The sequence shown here is derived from an EMBL/GenBank/DDBJ whole genome shotgun (WGS) entry which is preliminary data.</text>
</comment>
<gene>
    <name evidence="2" type="ORF">JCM19300_2307</name>
</gene>
<sequence>MTDINIVRYNVSNYRAWNQFVAKAKNATFLFQRDFMDYHKDRFQDFSLLIYKKNKLVAVLPANTLGDEIYSHQGLTYGGLVFQKEIKFENVLAIFKELLKYLNSIGFKSLVLKQMPAIYTGVFTEEIDYLMFVLKAELLRKDTLSVINLKGEQLKISNNRLEGYRRGVKHHLDVKEEDDFELFWNSILIKNLKDKHQTKPVHGLEEIRLLKKRFPKNIRQFNVYDDEQIVAGTTVFETEFVAHSQYISGNENKNTQGHLDFLHHHLIKNVFKDKAYFDFGTSNENNGLHINKGLQFWKEGFGARTVTQDFYKVSVINYSLLNNVFI</sequence>
<feature type="domain" description="BioF2-like acetyltransferase" evidence="1">
    <location>
        <begin position="159"/>
        <end position="284"/>
    </location>
</feature>
<dbReference type="Proteomes" id="UP000029644">
    <property type="component" value="Unassembled WGS sequence"/>
</dbReference>
<evidence type="ECO:0000259" key="1">
    <source>
        <dbReference type="Pfam" id="PF13480"/>
    </source>
</evidence>
<organism evidence="2 3">
    <name type="scientific">Algibacter lectus</name>
    <dbReference type="NCBI Taxonomy" id="221126"/>
    <lineage>
        <taxon>Bacteria</taxon>
        <taxon>Pseudomonadati</taxon>
        <taxon>Bacteroidota</taxon>
        <taxon>Flavobacteriia</taxon>
        <taxon>Flavobacteriales</taxon>
        <taxon>Flavobacteriaceae</taxon>
        <taxon>Algibacter</taxon>
    </lineage>
</organism>
<accession>A0A090VLE9</accession>
<dbReference type="Pfam" id="PF13480">
    <property type="entry name" value="Acetyltransf_6"/>
    <property type="match status" value="1"/>
</dbReference>
<reference evidence="2 3" key="1">
    <citation type="journal article" date="2014" name="Genome Announc.">
        <title>Draft Genome Sequences of Marine Flavobacterium Algibacter lectus Strains SS8 and NR4.</title>
        <authorList>
            <person name="Takatani N."/>
            <person name="Nakanishi M."/>
            <person name="Meirelles P."/>
            <person name="Mino S."/>
            <person name="Suda W."/>
            <person name="Oshima K."/>
            <person name="Hattori M."/>
            <person name="Ohkuma M."/>
            <person name="Hosokawa M."/>
            <person name="Miyashita K."/>
            <person name="Thompson F.L."/>
            <person name="Niwa A."/>
            <person name="Sawabe T."/>
            <person name="Sawabe T."/>
        </authorList>
    </citation>
    <scope>NUCLEOTIDE SEQUENCE [LARGE SCALE GENOMIC DNA]</scope>
    <source>
        <strain evidence="2 3">JCM 19300</strain>
    </source>
</reference>
<dbReference type="InterPro" id="IPR016181">
    <property type="entry name" value="Acyl_CoA_acyltransferase"/>
</dbReference>
<dbReference type="AlphaFoldDB" id="A0A090VLE9"/>
<dbReference type="SUPFAM" id="SSF55729">
    <property type="entry name" value="Acyl-CoA N-acyltransferases (Nat)"/>
    <property type="match status" value="1"/>
</dbReference>
<name>A0A090VLE9_9FLAO</name>
<dbReference type="Gene3D" id="3.40.630.30">
    <property type="match status" value="1"/>
</dbReference>
<evidence type="ECO:0000313" key="3">
    <source>
        <dbReference type="Proteomes" id="UP000029644"/>
    </source>
</evidence>
<dbReference type="InterPro" id="IPR038740">
    <property type="entry name" value="BioF2-like_GNAT_dom"/>
</dbReference>
<proteinExistence type="predicted"/>
<protein>
    <recommendedName>
        <fullName evidence="1">BioF2-like acetyltransferase domain-containing protein</fullName>
    </recommendedName>
</protein>
<dbReference type="EMBL" id="BBNQ01000016">
    <property type="protein sequence ID" value="GAL64154.1"/>
    <property type="molecule type" value="Genomic_DNA"/>
</dbReference>